<dbReference type="Pfam" id="PF04290">
    <property type="entry name" value="DctQ"/>
    <property type="match status" value="1"/>
</dbReference>
<evidence type="ECO:0000256" key="4">
    <source>
        <dbReference type="ARBA" id="ARBA00022519"/>
    </source>
</evidence>
<sequence>MSNQAADTQQEDVQESLEVLNRVPRLGGPLGKIADVLDRILLLLAIIALVGLSLTVLLQVASRLFLPITLSWTEELTRYLFIYMVSLGAGVVLHRHRNVNVELFHGWLGARGRALYLVLISLITVGFALLVLPNAWKFAQIGAFQTSPTLRIPMIYIFYSSVLLFGALLFYGLICALEGLLALIRGTPRSDRTQEVS</sequence>
<comment type="subunit">
    <text evidence="9">The complex comprises the extracytoplasmic solute receptor protein and the two transmembrane proteins.</text>
</comment>
<evidence type="ECO:0000313" key="12">
    <source>
        <dbReference type="Proteomes" id="UP000646745"/>
    </source>
</evidence>
<evidence type="ECO:0000256" key="8">
    <source>
        <dbReference type="ARBA" id="ARBA00038436"/>
    </source>
</evidence>
<evidence type="ECO:0000256" key="6">
    <source>
        <dbReference type="ARBA" id="ARBA00022989"/>
    </source>
</evidence>
<dbReference type="InterPro" id="IPR007387">
    <property type="entry name" value="TRAP_DctQ"/>
</dbReference>
<evidence type="ECO:0000256" key="5">
    <source>
        <dbReference type="ARBA" id="ARBA00022692"/>
    </source>
</evidence>
<feature type="transmembrane region" description="Helical" evidence="9">
    <location>
        <begin position="76"/>
        <end position="93"/>
    </location>
</feature>
<evidence type="ECO:0000256" key="9">
    <source>
        <dbReference type="RuleBase" id="RU369079"/>
    </source>
</evidence>
<dbReference type="RefSeq" id="WP_189444364.1">
    <property type="nucleotide sequence ID" value="NZ_BMZI01000004.1"/>
</dbReference>
<dbReference type="Proteomes" id="UP000646745">
    <property type="component" value="Unassembled WGS sequence"/>
</dbReference>
<feature type="transmembrane region" description="Helical" evidence="9">
    <location>
        <begin position="114"/>
        <end position="136"/>
    </location>
</feature>
<evidence type="ECO:0000259" key="10">
    <source>
        <dbReference type="Pfam" id="PF04290"/>
    </source>
</evidence>
<feature type="domain" description="Tripartite ATP-independent periplasmic transporters DctQ component" evidence="10">
    <location>
        <begin position="53"/>
        <end position="173"/>
    </location>
</feature>
<gene>
    <name evidence="11" type="ORF">GCM10009038_18070</name>
</gene>
<evidence type="ECO:0000256" key="7">
    <source>
        <dbReference type="ARBA" id="ARBA00023136"/>
    </source>
</evidence>
<evidence type="ECO:0000256" key="3">
    <source>
        <dbReference type="ARBA" id="ARBA00022475"/>
    </source>
</evidence>
<comment type="subcellular location">
    <subcellularLocation>
        <location evidence="1 9">Cell inner membrane</location>
        <topology evidence="1 9">Multi-pass membrane protein</topology>
    </subcellularLocation>
</comment>
<keyword evidence="4 9" id="KW-0997">Cell inner membrane</keyword>
<evidence type="ECO:0000256" key="2">
    <source>
        <dbReference type="ARBA" id="ARBA00022448"/>
    </source>
</evidence>
<dbReference type="EMBL" id="BMZI01000004">
    <property type="protein sequence ID" value="GHB19747.1"/>
    <property type="molecule type" value="Genomic_DNA"/>
</dbReference>
<keyword evidence="7 9" id="KW-0472">Membrane</keyword>
<dbReference type="PANTHER" id="PTHR35011">
    <property type="entry name" value="2,3-DIKETO-L-GULONATE TRAP TRANSPORTER SMALL PERMEASE PROTEIN YIAM"/>
    <property type="match status" value="1"/>
</dbReference>
<keyword evidence="12" id="KW-1185">Reference proteome</keyword>
<comment type="caution">
    <text evidence="11">The sequence shown here is derived from an EMBL/GenBank/DDBJ whole genome shotgun (WGS) entry which is preliminary data.</text>
</comment>
<feature type="transmembrane region" description="Helical" evidence="9">
    <location>
        <begin position="40"/>
        <end position="61"/>
    </location>
</feature>
<dbReference type="InterPro" id="IPR055348">
    <property type="entry name" value="DctQ"/>
</dbReference>
<evidence type="ECO:0000313" key="11">
    <source>
        <dbReference type="EMBL" id="GHB19747.1"/>
    </source>
</evidence>
<keyword evidence="6 9" id="KW-1133">Transmembrane helix</keyword>
<feature type="transmembrane region" description="Helical" evidence="9">
    <location>
        <begin position="156"/>
        <end position="184"/>
    </location>
</feature>
<keyword evidence="3" id="KW-1003">Cell membrane</keyword>
<evidence type="ECO:0000256" key="1">
    <source>
        <dbReference type="ARBA" id="ARBA00004429"/>
    </source>
</evidence>
<name>A0ABQ3DXM6_9GAMM</name>
<accession>A0ABQ3DXM6</accession>
<organism evidence="11 12">
    <name type="scientific">Salinicola rhizosphaerae</name>
    <dbReference type="NCBI Taxonomy" id="1443141"/>
    <lineage>
        <taxon>Bacteria</taxon>
        <taxon>Pseudomonadati</taxon>
        <taxon>Pseudomonadota</taxon>
        <taxon>Gammaproteobacteria</taxon>
        <taxon>Oceanospirillales</taxon>
        <taxon>Halomonadaceae</taxon>
        <taxon>Salinicola</taxon>
    </lineage>
</organism>
<dbReference type="PANTHER" id="PTHR35011:SF5">
    <property type="entry name" value="SIALIC ACID TRAP TRANSPORTER SMALL PERMEASE PROTEIN SIAQ"/>
    <property type="match status" value="1"/>
</dbReference>
<reference evidence="12" key="1">
    <citation type="journal article" date="2019" name="Int. J. Syst. Evol. Microbiol.">
        <title>The Global Catalogue of Microorganisms (GCM) 10K type strain sequencing project: providing services to taxonomists for standard genome sequencing and annotation.</title>
        <authorList>
            <consortium name="The Broad Institute Genomics Platform"/>
            <consortium name="The Broad Institute Genome Sequencing Center for Infectious Disease"/>
            <person name="Wu L."/>
            <person name="Ma J."/>
        </authorList>
    </citation>
    <scope>NUCLEOTIDE SEQUENCE [LARGE SCALE GENOMIC DNA]</scope>
    <source>
        <strain evidence="12">KCTC 32998</strain>
    </source>
</reference>
<comment type="function">
    <text evidence="9">Part of the tripartite ATP-independent periplasmic (TRAP) transport system.</text>
</comment>
<keyword evidence="2 9" id="KW-0813">Transport</keyword>
<protein>
    <recommendedName>
        <fullName evidence="9">TRAP transporter small permease protein</fullName>
    </recommendedName>
</protein>
<keyword evidence="5 9" id="KW-0812">Transmembrane</keyword>
<comment type="similarity">
    <text evidence="8 9">Belongs to the TRAP transporter small permease family.</text>
</comment>
<proteinExistence type="inferred from homology"/>